<evidence type="ECO:0000256" key="1">
    <source>
        <dbReference type="ARBA" id="ARBA00022723"/>
    </source>
</evidence>
<proteinExistence type="predicted"/>
<sequence length="475" mass="52875">MTTVAKLNYQRKLAGLPLIRFDIVRLNPEDIQDLRDAYAAMYEISDIAVGDARGYTALARGHGYDQDLCHNDSRIFLTWHRSYVYAFEKALNTALKWKRKDDQLELTLPFWNWTQYKSDTHASNGIPKTIDDMTYKNSAGATVDNPLARAKSLYRTLSQGLTGEEAYTHRYPTQLRSGISQLKDEVDRYMDNPDFSSFSDDFNNGAHGSVHVWVGGSNPSSPLPSKVGDMRSVISAGYDPIFWLHHSMVDKVWFDWQALHPGVSVPRHVLDTTVYGGKPGSAYIDAPNSLRYIYSSDSVDTAMASTGTMAEADALTTPVTMASVSPQTNKEIPLGTVTSGFARAQLDFFRLHPPKESFEVRAYVDNPNCNADSGYDDPSYAGRMVLFGHGVCHGAPGHCNPDLAKRDAYDIRSKHPLRYEHTSYCLDVTRGLRNHIGRKKSIDDVKIYLVTVDGDGKGVSPGALRYEGCSLRTFG</sequence>
<gene>
    <name evidence="5" type="ORF">SAMN05216302_104711</name>
</gene>
<dbReference type="PRINTS" id="PR00092">
    <property type="entry name" value="TYROSINASE"/>
</dbReference>
<dbReference type="InterPro" id="IPR050316">
    <property type="entry name" value="Tyrosinase/Hemocyanin"/>
</dbReference>
<keyword evidence="2" id="KW-0186">Copper</keyword>
<dbReference type="PROSITE" id="PS00498">
    <property type="entry name" value="TYROSINASE_2"/>
    <property type="match status" value="1"/>
</dbReference>
<organism evidence="5 6">
    <name type="scientific">Nitrosomonas aestuarii</name>
    <dbReference type="NCBI Taxonomy" id="52441"/>
    <lineage>
        <taxon>Bacteria</taxon>
        <taxon>Pseudomonadati</taxon>
        <taxon>Pseudomonadota</taxon>
        <taxon>Betaproteobacteria</taxon>
        <taxon>Nitrosomonadales</taxon>
        <taxon>Nitrosomonadaceae</taxon>
        <taxon>Nitrosomonas</taxon>
    </lineage>
</organism>
<feature type="domain" description="Tyrosinase copper-binding" evidence="3">
    <location>
        <begin position="70"/>
        <end position="88"/>
    </location>
</feature>
<dbReference type="Pfam" id="PF00264">
    <property type="entry name" value="Tyrosinase"/>
    <property type="match status" value="1"/>
</dbReference>
<dbReference type="GO" id="GO:0046872">
    <property type="term" value="F:metal ion binding"/>
    <property type="evidence" value="ECO:0007669"/>
    <property type="project" value="UniProtKB-KW"/>
</dbReference>
<evidence type="ECO:0000313" key="6">
    <source>
        <dbReference type="Proteomes" id="UP000199533"/>
    </source>
</evidence>
<evidence type="ECO:0000259" key="3">
    <source>
        <dbReference type="PROSITE" id="PS00497"/>
    </source>
</evidence>
<accession>A0A1I4G6L8</accession>
<keyword evidence="1" id="KW-0479">Metal-binding</keyword>
<evidence type="ECO:0000259" key="4">
    <source>
        <dbReference type="PROSITE" id="PS00498"/>
    </source>
</evidence>
<dbReference type="AlphaFoldDB" id="A0A1I4G6L8"/>
<reference evidence="6" key="1">
    <citation type="submission" date="2016-10" db="EMBL/GenBank/DDBJ databases">
        <authorList>
            <person name="Varghese N."/>
            <person name="Submissions S."/>
        </authorList>
    </citation>
    <scope>NUCLEOTIDE SEQUENCE [LARGE SCALE GENOMIC DNA]</scope>
    <source>
        <strain evidence="6">Nm69</strain>
    </source>
</reference>
<dbReference type="EMBL" id="FOSP01000047">
    <property type="protein sequence ID" value="SFL24726.1"/>
    <property type="molecule type" value="Genomic_DNA"/>
</dbReference>
<protein>
    <submittedName>
        <fullName evidence="5">Tyrosinase</fullName>
    </submittedName>
</protein>
<dbReference type="GO" id="GO:0016491">
    <property type="term" value="F:oxidoreductase activity"/>
    <property type="evidence" value="ECO:0007669"/>
    <property type="project" value="InterPro"/>
</dbReference>
<dbReference type="Proteomes" id="UP000199533">
    <property type="component" value="Unassembled WGS sequence"/>
</dbReference>
<feature type="domain" description="Tyrosinase copper-binding" evidence="4">
    <location>
        <begin position="239"/>
        <end position="250"/>
    </location>
</feature>
<dbReference type="SUPFAM" id="SSF48056">
    <property type="entry name" value="Di-copper centre-containing domain"/>
    <property type="match status" value="1"/>
</dbReference>
<dbReference type="InterPro" id="IPR002227">
    <property type="entry name" value="Tyrosinase_Cu-bd"/>
</dbReference>
<dbReference type="PANTHER" id="PTHR11474:SF76">
    <property type="entry name" value="SHKT DOMAIN-CONTAINING PROTEIN"/>
    <property type="match status" value="1"/>
</dbReference>
<evidence type="ECO:0000256" key="2">
    <source>
        <dbReference type="ARBA" id="ARBA00023008"/>
    </source>
</evidence>
<dbReference type="STRING" id="52441.SAMN05216302_104711"/>
<evidence type="ECO:0000313" key="5">
    <source>
        <dbReference type="EMBL" id="SFL24726.1"/>
    </source>
</evidence>
<name>A0A1I4G6L8_9PROT</name>
<keyword evidence="6" id="KW-1185">Reference proteome</keyword>
<dbReference type="PROSITE" id="PS00497">
    <property type="entry name" value="TYROSINASE_1"/>
    <property type="match status" value="1"/>
</dbReference>
<dbReference type="InterPro" id="IPR008922">
    <property type="entry name" value="Di-copper_centre_dom_sf"/>
</dbReference>
<dbReference type="Gene3D" id="1.10.1280.10">
    <property type="entry name" value="Di-copper center containing domain from catechol oxidase"/>
    <property type="match status" value="1"/>
</dbReference>
<dbReference type="RefSeq" id="WP_170841733.1">
    <property type="nucleotide sequence ID" value="NZ_FOSP01000047.1"/>
</dbReference>
<dbReference type="PANTHER" id="PTHR11474">
    <property type="entry name" value="TYROSINASE FAMILY MEMBER"/>
    <property type="match status" value="1"/>
</dbReference>